<organism evidence="6 7">
    <name type="scientific">Malassezia cuniculi</name>
    <dbReference type="NCBI Taxonomy" id="948313"/>
    <lineage>
        <taxon>Eukaryota</taxon>
        <taxon>Fungi</taxon>
        <taxon>Dikarya</taxon>
        <taxon>Basidiomycota</taxon>
        <taxon>Ustilaginomycotina</taxon>
        <taxon>Malasseziomycetes</taxon>
        <taxon>Malasseziales</taxon>
        <taxon>Malasseziaceae</taxon>
        <taxon>Malassezia</taxon>
    </lineage>
</organism>
<evidence type="ECO:0000313" key="7">
    <source>
        <dbReference type="Proteomes" id="UP001219933"/>
    </source>
</evidence>
<evidence type="ECO:0000259" key="5">
    <source>
        <dbReference type="PROSITE" id="PS50893"/>
    </source>
</evidence>
<dbReference type="Pfam" id="PF00005">
    <property type="entry name" value="ABC_tran"/>
    <property type="match status" value="2"/>
</dbReference>
<dbReference type="FunFam" id="3.40.50.300:FF:002709">
    <property type="entry name" value="Probable iron inhibited ABC transporter 2"/>
    <property type="match status" value="1"/>
</dbReference>
<dbReference type="InterPro" id="IPR050611">
    <property type="entry name" value="ABCF"/>
</dbReference>
<dbReference type="GO" id="GO:0016887">
    <property type="term" value="F:ATP hydrolysis activity"/>
    <property type="evidence" value="ECO:0007669"/>
    <property type="project" value="InterPro"/>
</dbReference>
<dbReference type="GO" id="GO:0005524">
    <property type="term" value="F:ATP binding"/>
    <property type="evidence" value="ECO:0007669"/>
    <property type="project" value="UniProtKB-KW"/>
</dbReference>
<dbReference type="PANTHER" id="PTHR19211:SF15">
    <property type="entry name" value="ATP-BINDING CASSETTE SUB-FAMILY F MEMBER 2"/>
    <property type="match status" value="1"/>
</dbReference>
<feature type="domain" description="ABC transporter" evidence="5">
    <location>
        <begin position="387"/>
        <end position="608"/>
    </location>
</feature>
<feature type="compositionally biased region" description="Low complexity" evidence="4">
    <location>
        <begin position="26"/>
        <end position="41"/>
    </location>
</feature>
<dbReference type="EMBL" id="CP119881">
    <property type="protein sequence ID" value="WFD36655.1"/>
    <property type="molecule type" value="Genomic_DNA"/>
</dbReference>
<dbReference type="InterPro" id="IPR027417">
    <property type="entry name" value="P-loop_NTPase"/>
</dbReference>
<dbReference type="Gene3D" id="3.40.50.300">
    <property type="entry name" value="P-loop containing nucleotide triphosphate hydrolases"/>
    <property type="match status" value="2"/>
</dbReference>
<evidence type="ECO:0000313" key="6">
    <source>
        <dbReference type="EMBL" id="WFD36655.1"/>
    </source>
</evidence>
<dbReference type="InterPro" id="IPR032781">
    <property type="entry name" value="ABC_tran_Xtn"/>
</dbReference>
<feature type="domain" description="ABC transporter" evidence="5">
    <location>
        <begin position="75"/>
        <end position="326"/>
    </location>
</feature>
<evidence type="ECO:0000256" key="2">
    <source>
        <dbReference type="ARBA" id="ARBA00022741"/>
    </source>
</evidence>
<evidence type="ECO:0000256" key="1">
    <source>
        <dbReference type="ARBA" id="ARBA00022737"/>
    </source>
</evidence>
<evidence type="ECO:0000256" key="3">
    <source>
        <dbReference type="ARBA" id="ARBA00022840"/>
    </source>
</evidence>
<name>A0AAF0ETT3_9BASI</name>
<dbReference type="PROSITE" id="PS50893">
    <property type="entry name" value="ABC_TRANSPORTER_2"/>
    <property type="match status" value="2"/>
</dbReference>
<proteinExistence type="predicted"/>
<evidence type="ECO:0000256" key="4">
    <source>
        <dbReference type="SAM" id="MobiDB-lite"/>
    </source>
</evidence>
<feature type="region of interest" description="Disordered" evidence="4">
    <location>
        <begin position="1"/>
        <end position="47"/>
    </location>
</feature>
<gene>
    <name evidence="6" type="primary">ARB1</name>
    <name evidence="6" type="ORF">MCUN1_003542</name>
</gene>
<keyword evidence="3 6" id="KW-0067">ATP-binding</keyword>
<dbReference type="SMART" id="SM00382">
    <property type="entry name" value="AAA"/>
    <property type="match status" value="2"/>
</dbReference>
<protein>
    <submittedName>
        <fullName evidence="6">ABC transporter ATP-binding protein arb1</fullName>
    </submittedName>
</protein>
<sequence>MPPISASKAKRQAEKAAKAAARGESTSKSSSSKASASTAATSEDDGPITDMKKLAIATERNASGVVVSDKQSRDVHIESFSMSFHGRLLIDNASFSLNYGQRYGLLGENGSGKTTFLEALANRDVEIPEHIDIYLVRGEAEPSETNALDYIIKSARDKVARLEKEIEDMSVADNVDEVALELKYEELEDLDPNTFEAKAGAILHGLGFSQAMMAKPTKDLSGGWRMRVSLARALFIKPHLLLLDEPTNHLDLEAVVWLEAYLSTYNHILVLTSHSADFMDNVCTNILDLTIQRQFITYGGNYSTYVRTKSENEVNQMKAYHKQQEEIAHIKKFIASAGTYANLVKQAKSKQKIIDKMEAAGLIEPVVQPKTLRFNFDDVRKLPPPIIAFNEVSFSYSGKPEDFLYKDLSFGIDMDSRVAIVGQNGTGKSTLLNLITGALQPVDGSVQRHAGLKLGKYSQHSADQLPYDKSPLEYLENKYKEKFPDKDVQFWRAQLGRFGLSGSHQTSPIRTLSDGLRNRVVFSQLAMEQPHILLLDEPTNHLDMMSIDALANAIKEFEGGVVIVSHDFRLISQVAEELWEVKDRKIVNLSKLDIGIADYKKILMKNSAEAIERAKITAKSN</sequence>
<dbReference type="SUPFAM" id="SSF52540">
    <property type="entry name" value="P-loop containing nucleoside triphosphate hydrolases"/>
    <property type="match status" value="2"/>
</dbReference>
<keyword evidence="2" id="KW-0547">Nucleotide-binding</keyword>
<keyword evidence="1" id="KW-0677">Repeat</keyword>
<dbReference type="FunFam" id="3.40.50.300:FF:000104">
    <property type="entry name" value="ATP-binding cassette sub-family F member 3"/>
    <property type="match status" value="1"/>
</dbReference>
<dbReference type="Proteomes" id="UP001219933">
    <property type="component" value="Chromosome 5"/>
</dbReference>
<dbReference type="CDD" id="cd03221">
    <property type="entry name" value="ABCF_EF-3"/>
    <property type="match status" value="2"/>
</dbReference>
<dbReference type="InterPro" id="IPR003439">
    <property type="entry name" value="ABC_transporter-like_ATP-bd"/>
</dbReference>
<dbReference type="InterPro" id="IPR017871">
    <property type="entry name" value="ABC_transporter-like_CS"/>
</dbReference>
<reference evidence="6" key="1">
    <citation type="submission" date="2023-03" db="EMBL/GenBank/DDBJ databases">
        <title>Mating type loci evolution in Malassezia.</title>
        <authorList>
            <person name="Coelho M.A."/>
        </authorList>
    </citation>
    <scope>NUCLEOTIDE SEQUENCE</scope>
    <source>
        <strain evidence="6">CBS 11721</strain>
    </source>
</reference>
<dbReference type="PROSITE" id="PS00211">
    <property type="entry name" value="ABC_TRANSPORTER_1"/>
    <property type="match status" value="1"/>
</dbReference>
<dbReference type="Pfam" id="PF12848">
    <property type="entry name" value="ABC_tran_Xtn"/>
    <property type="match status" value="1"/>
</dbReference>
<accession>A0AAF0ETT3</accession>
<dbReference type="AlphaFoldDB" id="A0AAF0ETT3"/>
<dbReference type="InterPro" id="IPR003593">
    <property type="entry name" value="AAA+_ATPase"/>
</dbReference>
<keyword evidence="7" id="KW-1185">Reference proteome</keyword>
<dbReference type="PANTHER" id="PTHR19211">
    <property type="entry name" value="ATP-BINDING TRANSPORT PROTEIN-RELATED"/>
    <property type="match status" value="1"/>
</dbReference>